<keyword evidence="4 13" id="KW-0645">Protease</keyword>
<evidence type="ECO:0000256" key="7">
    <source>
        <dbReference type="ARBA" id="ARBA00022833"/>
    </source>
</evidence>
<dbReference type="PANTHER" id="PTHR42837:SF2">
    <property type="entry name" value="MEMBRANE METALLOPROTEASE ARASP2, CHLOROPLASTIC-RELATED"/>
    <property type="match status" value="1"/>
</dbReference>
<dbReference type="Proteomes" id="UP000053380">
    <property type="component" value="Unassembled WGS sequence"/>
</dbReference>
<protein>
    <recommendedName>
        <fullName evidence="11">Zinc metalloprotease</fullName>
        <ecNumber evidence="11">3.4.24.-</ecNumber>
    </recommendedName>
</protein>
<evidence type="ECO:0000256" key="8">
    <source>
        <dbReference type="ARBA" id="ARBA00022989"/>
    </source>
</evidence>
<dbReference type="PATRIC" id="fig|915437.3.peg.62"/>
<dbReference type="OrthoDB" id="9782003at2"/>
<evidence type="ECO:0000256" key="5">
    <source>
        <dbReference type="ARBA" id="ARBA00022692"/>
    </source>
</evidence>
<evidence type="ECO:0000256" key="2">
    <source>
        <dbReference type="ARBA" id="ARBA00004141"/>
    </source>
</evidence>
<gene>
    <name evidence="13" type="ORF">SacsacDRAFT_0062</name>
</gene>
<dbReference type="EC" id="3.4.24.-" evidence="11"/>
<evidence type="ECO:0000256" key="3">
    <source>
        <dbReference type="ARBA" id="ARBA00007931"/>
    </source>
</evidence>
<dbReference type="CDD" id="cd06163">
    <property type="entry name" value="S2P-M50_PDZ_RseP-like"/>
    <property type="match status" value="1"/>
</dbReference>
<dbReference type="PANTHER" id="PTHR42837">
    <property type="entry name" value="REGULATOR OF SIGMA-E PROTEASE RSEP"/>
    <property type="match status" value="1"/>
</dbReference>
<sequence>MMTLQIVVLTVLMFFVVVTVHEWGHYYFAKRAGILVREFAIGFGPKLFSYKRDETMFTLRLLPLGGYARMAGEDPELDPIQPGQTIAVRLSDEGVVKKIYLDQLDNRRNVVIGEIEWIDIEERMQIRLNVDGETQHLEVDRKADIVTRGQELQVAPKDRQFRSKSVGKRALAIFAGPLMNFVLAFVLFLIYVQVSGVPDEKATGVEVADIVAGTPADSSDLVKGDIIQSIDGQAVNGDLAKVTELVNASGGSEVEMSVQRGSETVQVPVTPKLVDAQDGSQVLQVGIQLSKIKRSASFTETFEFAGKSFANGSTAILDALRKLVFERFDINQLAGPVGTLQATGEIASQGIDQMILWTALVSINLGIFNLLPIPMLDGSRLIFLGIEAVRRRPIDPNKEGMVHFIGFALIFLLMIAVTYNDILRIIKG</sequence>
<keyword evidence="5 11" id="KW-0812">Transmembrane</keyword>
<feature type="transmembrane region" description="Helical" evidence="11">
    <location>
        <begin position="6"/>
        <end position="28"/>
    </location>
</feature>
<dbReference type="Pfam" id="PF17820">
    <property type="entry name" value="PDZ_6"/>
    <property type="match status" value="1"/>
</dbReference>
<comment type="caution">
    <text evidence="13">The sequence shown here is derived from an EMBL/GenBank/DDBJ whole genome shotgun (WGS) entry which is preliminary data.</text>
</comment>
<dbReference type="AlphaFoldDB" id="A0A011A0R9"/>
<evidence type="ECO:0000256" key="1">
    <source>
        <dbReference type="ARBA" id="ARBA00001947"/>
    </source>
</evidence>
<dbReference type="SMART" id="SM00228">
    <property type="entry name" value="PDZ"/>
    <property type="match status" value="1"/>
</dbReference>
<evidence type="ECO:0000256" key="10">
    <source>
        <dbReference type="ARBA" id="ARBA00023136"/>
    </source>
</evidence>
<comment type="similarity">
    <text evidence="3 11">Belongs to the peptidase M50B family.</text>
</comment>
<evidence type="ECO:0000256" key="6">
    <source>
        <dbReference type="ARBA" id="ARBA00022801"/>
    </source>
</evidence>
<comment type="subcellular location">
    <subcellularLocation>
        <location evidence="2">Membrane</location>
        <topology evidence="2">Multi-pass membrane protein</topology>
    </subcellularLocation>
</comment>
<reference evidence="13 14" key="1">
    <citation type="submission" date="2013-07" db="EMBL/GenBank/DDBJ databases">
        <authorList>
            <consortium name="DOE Joint Genome Institute"/>
            <person name="Anderson I."/>
            <person name="Huntemann M."/>
            <person name="Han J."/>
            <person name="Chen A."/>
            <person name="Kyrpides N."/>
            <person name="Mavromatis K."/>
            <person name="Markowitz V."/>
            <person name="Palaniappan K."/>
            <person name="Ivanova N."/>
            <person name="Schaumberg A."/>
            <person name="Pati A."/>
            <person name="Liolios K."/>
            <person name="Nordberg H.P."/>
            <person name="Cantor M.N."/>
            <person name="Hua S.X."/>
            <person name="Woyke T."/>
        </authorList>
    </citation>
    <scope>NUCLEOTIDE SEQUENCE [LARGE SCALE GENOMIC DNA]</scope>
    <source>
        <strain evidence="13 14">DSM 19268</strain>
    </source>
</reference>
<evidence type="ECO:0000256" key="9">
    <source>
        <dbReference type="ARBA" id="ARBA00023049"/>
    </source>
</evidence>
<name>A0A011A0R9_9BACL</name>
<keyword evidence="11" id="KW-0479">Metal-binding</keyword>
<accession>A0A011A0R9</accession>
<dbReference type="GO" id="GO:0046872">
    <property type="term" value="F:metal ion binding"/>
    <property type="evidence" value="ECO:0007669"/>
    <property type="project" value="UniProtKB-KW"/>
</dbReference>
<dbReference type="NCBIfam" id="TIGR00054">
    <property type="entry name" value="RIP metalloprotease RseP"/>
    <property type="match status" value="1"/>
</dbReference>
<feature type="transmembrane region" description="Helical" evidence="11">
    <location>
        <begin position="354"/>
        <end position="371"/>
    </location>
</feature>
<evidence type="ECO:0000256" key="11">
    <source>
        <dbReference type="RuleBase" id="RU362031"/>
    </source>
</evidence>
<evidence type="ECO:0000259" key="12">
    <source>
        <dbReference type="SMART" id="SM00228"/>
    </source>
</evidence>
<dbReference type="RefSeq" id="WP_037282290.1">
    <property type="nucleotide sequence ID" value="NZ_KK073875.1"/>
</dbReference>
<evidence type="ECO:0000313" key="13">
    <source>
        <dbReference type="EMBL" id="EXG83097.1"/>
    </source>
</evidence>
<feature type="domain" description="PDZ" evidence="12">
    <location>
        <begin position="188"/>
        <end position="262"/>
    </location>
</feature>
<dbReference type="HOGENOM" id="CLU_025778_1_0_9"/>
<dbReference type="GO" id="GO:0006508">
    <property type="term" value="P:proteolysis"/>
    <property type="evidence" value="ECO:0007669"/>
    <property type="project" value="UniProtKB-KW"/>
</dbReference>
<evidence type="ECO:0000256" key="4">
    <source>
        <dbReference type="ARBA" id="ARBA00022670"/>
    </source>
</evidence>
<organism evidence="13 14">
    <name type="scientific">Saccharibacillus sacchari DSM 19268</name>
    <dbReference type="NCBI Taxonomy" id="915437"/>
    <lineage>
        <taxon>Bacteria</taxon>
        <taxon>Bacillati</taxon>
        <taxon>Bacillota</taxon>
        <taxon>Bacilli</taxon>
        <taxon>Bacillales</taxon>
        <taxon>Paenibacillaceae</taxon>
        <taxon>Saccharibacillus</taxon>
    </lineage>
</organism>
<keyword evidence="8 11" id="KW-1133">Transmembrane helix</keyword>
<keyword evidence="9 11" id="KW-0482">Metalloprotease</keyword>
<proteinExistence type="inferred from homology"/>
<dbReference type="Gene3D" id="2.30.42.10">
    <property type="match status" value="1"/>
</dbReference>
<keyword evidence="14" id="KW-1185">Reference proteome</keyword>
<evidence type="ECO:0000313" key="14">
    <source>
        <dbReference type="Proteomes" id="UP000053380"/>
    </source>
</evidence>
<dbReference type="SUPFAM" id="SSF50156">
    <property type="entry name" value="PDZ domain-like"/>
    <property type="match status" value="1"/>
</dbReference>
<dbReference type="Pfam" id="PF02163">
    <property type="entry name" value="Peptidase_M50"/>
    <property type="match status" value="1"/>
</dbReference>
<dbReference type="InterPro" id="IPR004387">
    <property type="entry name" value="Pept_M50_Zn"/>
</dbReference>
<feature type="transmembrane region" description="Helical" evidence="11">
    <location>
        <begin position="400"/>
        <end position="419"/>
    </location>
</feature>
<comment type="cofactor">
    <cofactor evidence="1 11">
        <name>Zn(2+)</name>
        <dbReference type="ChEBI" id="CHEBI:29105"/>
    </cofactor>
</comment>
<dbReference type="EMBL" id="JFBU01000001">
    <property type="protein sequence ID" value="EXG83097.1"/>
    <property type="molecule type" value="Genomic_DNA"/>
</dbReference>
<keyword evidence="10 11" id="KW-0472">Membrane</keyword>
<keyword evidence="7 11" id="KW-0862">Zinc</keyword>
<dbReference type="InterPro" id="IPR036034">
    <property type="entry name" value="PDZ_sf"/>
</dbReference>
<dbReference type="InterPro" id="IPR008915">
    <property type="entry name" value="Peptidase_M50"/>
</dbReference>
<dbReference type="InterPro" id="IPR001478">
    <property type="entry name" value="PDZ"/>
</dbReference>
<keyword evidence="6 11" id="KW-0378">Hydrolase</keyword>
<feature type="transmembrane region" description="Helical" evidence="11">
    <location>
        <begin position="170"/>
        <end position="192"/>
    </location>
</feature>
<dbReference type="InterPro" id="IPR041489">
    <property type="entry name" value="PDZ_6"/>
</dbReference>
<dbReference type="GO" id="GO:0016020">
    <property type="term" value="C:membrane"/>
    <property type="evidence" value="ECO:0007669"/>
    <property type="project" value="UniProtKB-SubCell"/>
</dbReference>
<dbReference type="GO" id="GO:0004222">
    <property type="term" value="F:metalloendopeptidase activity"/>
    <property type="evidence" value="ECO:0007669"/>
    <property type="project" value="InterPro"/>
</dbReference>